<sequence length="186" mass="20592">MTPHQNGLIDLTRLEANVKVTIADGRNFFDEGAGTLKLIGVEGIRISVMEKLLIPGLDRRLLSAGKFAERGADQYVYVEKGKEGFVLDLGMVKVILGMEIDHVRSASTLMIKQTRYISDVAERFEQTNAKDVDNLSQVIKKTDEQLDEFGHPKANTASVLVAATCSKFSMKQAEGGTWQSPNHSWH</sequence>
<dbReference type="AlphaFoldDB" id="A0A0N7L492"/>
<organism evidence="1 2">
    <name type="scientific">Plasmopara halstedii</name>
    <name type="common">Downy mildew of sunflower</name>
    <dbReference type="NCBI Taxonomy" id="4781"/>
    <lineage>
        <taxon>Eukaryota</taxon>
        <taxon>Sar</taxon>
        <taxon>Stramenopiles</taxon>
        <taxon>Oomycota</taxon>
        <taxon>Peronosporomycetes</taxon>
        <taxon>Peronosporales</taxon>
        <taxon>Peronosporaceae</taxon>
        <taxon>Plasmopara</taxon>
    </lineage>
</organism>
<proteinExistence type="predicted"/>
<keyword evidence="2" id="KW-1185">Reference proteome</keyword>
<dbReference type="EMBL" id="CCYD01000291">
    <property type="protein sequence ID" value="CEG38027.1"/>
    <property type="molecule type" value="Genomic_DNA"/>
</dbReference>
<dbReference type="Proteomes" id="UP000054928">
    <property type="component" value="Unassembled WGS sequence"/>
</dbReference>
<dbReference type="RefSeq" id="XP_024574396.1">
    <property type="nucleotide sequence ID" value="XM_024723418.1"/>
</dbReference>
<accession>A0A0N7L492</accession>
<reference evidence="2" key="1">
    <citation type="submission" date="2014-09" db="EMBL/GenBank/DDBJ databases">
        <authorList>
            <person name="Sharma Rahul"/>
            <person name="Thines Marco"/>
        </authorList>
    </citation>
    <scope>NUCLEOTIDE SEQUENCE [LARGE SCALE GENOMIC DNA]</scope>
</reference>
<evidence type="ECO:0000313" key="1">
    <source>
        <dbReference type="EMBL" id="CEG38027.1"/>
    </source>
</evidence>
<dbReference type="GeneID" id="36401123"/>
<protein>
    <submittedName>
        <fullName evidence="1">TRANSPOSON TY4-H GAG POLYPROTEIN-RELATED</fullName>
    </submittedName>
</protein>
<evidence type="ECO:0000313" key="2">
    <source>
        <dbReference type="Proteomes" id="UP000054928"/>
    </source>
</evidence>
<name>A0A0N7L492_PLAHL</name>